<reference evidence="8 9" key="1">
    <citation type="submission" date="2024-09" db="EMBL/GenBank/DDBJ databases">
        <authorList>
            <person name="Sun Q."/>
            <person name="Mori K."/>
        </authorList>
    </citation>
    <scope>NUCLEOTIDE SEQUENCE [LARGE SCALE GENOMIC DNA]</scope>
    <source>
        <strain evidence="8 9">JCM 3331</strain>
    </source>
</reference>
<dbReference type="InterPro" id="IPR023296">
    <property type="entry name" value="Glyco_hydro_beta-prop_sf"/>
</dbReference>
<feature type="domain" description="Glycosyl hydrolase family 32 N-terminal" evidence="5">
    <location>
        <begin position="549"/>
        <end position="844"/>
    </location>
</feature>
<dbReference type="SUPFAM" id="SSF75005">
    <property type="entry name" value="Arabinanase/levansucrase/invertase"/>
    <property type="match status" value="1"/>
</dbReference>
<dbReference type="InterPro" id="IPR006311">
    <property type="entry name" value="TAT_signal"/>
</dbReference>
<dbReference type="PANTHER" id="PTHR42800">
    <property type="entry name" value="EXOINULINASE INUD (AFU_ORTHOLOGUE AFUA_5G00480)"/>
    <property type="match status" value="1"/>
</dbReference>
<proteinExistence type="inferred from homology"/>
<sequence>MSLSRRALLSSAGLTLLAPLAGAGRASAAPSAPAGVHSGSLSGDLAAIPDPVGLTGTWTRTADGGRRVVTGSGRSAVALSEQRIGAVAGYAAHITIDPQSPHAVASLVVRATEDGAAGYAASLDPHLHRVRLHDLATGRDLVPPAPVTAAPGITFLLEMTVDGADLAVSLDGEQVLAARDTTYEEGAAGLHAYNGTVVFGPPGLRSVTTNATGWTTDGGTWTATPLGWHAQAPADTNCRAVASTRVYDASFQADVRIRDPYAVAALLLRTDAQGTAGYGVQVDPNLNRLRLYRIDGDTTLGTHSTAIEVGQVYRIRIEADGPRLSVRWQTDFVTPDGYAPVITVEDSAYTAGQLGVQAYNGSVLFEGVTTSGPVTDLQGWSTVSGSWTPDLRGLRAEGASALRTAPFPGGDVLYSADVRLAGAAGAGLVFRADASGAGGYEVRLDATGVRLLDRSDATELGRAAPPVRPFAAGGTYRTAIRALSTAVTVTVDGVDVLTTTVSRTGGAAVGLAATGGTALFQEVRARTPQTYWTDTYRPAYRYTQLASHTSDPNGLVRYAGEYHLFHQDSGQWAHAVSTDLLHWRPLPVALPVSVFGYTWSGSCVVDTDDASGLFGGGSGLLAFYTSYHPDKPGGNQSVRLASSKDRGRSWQWYGTEPVVPNPGGPDGGWDFRDPKVVRDEQRDQWVMVVSGGDHVRFFTSTDLLHWTHRSSFGYGDWVTGGVWECPDFFPLPVDGYPDRVRWVLTLSTGAVRTTDGSAAEYFVGDWDGAAFRTTNTAGTPLRAEAGRDYYAAMSFYGLPDGRRVQLGWLSNWDYAFSAPTGEWNGQLSIPRQLTLSATGLVQHPAAETEALRNGTTTIEDRTVGPGSGNPLAGLSGRSYEIEAEVALPGAGAATEFGFRLREKGNSRTVVGYDVSGSRLFVDRTAAGADDFTEHFAGRTAAPLPLTTTAGERRLRVRLFMDTSAVEVFDGDGRVTISSLVFPDPDARGMSFYAVGGRARIVSLKVHRLASTNRVTDSAPPTTAIPADGTFRNSGLGPLTVVPAGHWTTTGAGRTGVFDRDSTAVSRTEYGDLELTTLVRFGGPDGTSGAGSVLLRASADAADGYAVNLDPNLRTARLFRKDGGATTVLADVPLLVRAGTTLPLRIRARGSRIEVFVDGLPTIDVTDARHARGRIGLNVFGGRAAYQDTYVRAL</sequence>
<feature type="domain" description="Glycosyl hydrolase family 32 C-terminal" evidence="7">
    <location>
        <begin position="847"/>
        <end position="1006"/>
    </location>
</feature>
<dbReference type="Pfam" id="PF00251">
    <property type="entry name" value="Glyco_hydro_32N"/>
    <property type="match status" value="1"/>
</dbReference>
<evidence type="ECO:0000256" key="2">
    <source>
        <dbReference type="ARBA" id="ARBA00022801"/>
    </source>
</evidence>
<evidence type="ECO:0000313" key="8">
    <source>
        <dbReference type="EMBL" id="MFB9576413.1"/>
    </source>
</evidence>
<name>A0ABV5REW5_9ACTN</name>
<evidence type="ECO:0000259" key="5">
    <source>
        <dbReference type="Pfam" id="PF00251"/>
    </source>
</evidence>
<keyword evidence="2" id="KW-0378">Hydrolase</keyword>
<keyword evidence="3" id="KW-0326">Glycosidase</keyword>
<dbReference type="Proteomes" id="UP001589710">
    <property type="component" value="Unassembled WGS sequence"/>
</dbReference>
<evidence type="ECO:0000256" key="3">
    <source>
        <dbReference type="ARBA" id="ARBA00023295"/>
    </source>
</evidence>
<feature type="domain" description="3-keto-alpha-glucoside-1,2-lyase/3-keto-2-hydroxy-glucal hydratase" evidence="6">
    <location>
        <begin position="1061"/>
        <end position="1190"/>
    </location>
</feature>
<evidence type="ECO:0000259" key="6">
    <source>
        <dbReference type="Pfam" id="PF06439"/>
    </source>
</evidence>
<dbReference type="InterPro" id="IPR013189">
    <property type="entry name" value="Glyco_hydro_32_C"/>
</dbReference>
<dbReference type="RefSeq" id="WP_345510867.1">
    <property type="nucleotide sequence ID" value="NZ_BAAAXD010000009.1"/>
</dbReference>
<dbReference type="Gene3D" id="2.60.120.560">
    <property type="entry name" value="Exo-inulinase, domain 1"/>
    <property type="match status" value="5"/>
</dbReference>
<feature type="signal peptide" evidence="4">
    <location>
        <begin position="1"/>
        <end position="28"/>
    </location>
</feature>
<feature type="chain" id="PRO_5045690624" evidence="4">
    <location>
        <begin position="29"/>
        <end position="1193"/>
    </location>
</feature>
<dbReference type="Pfam" id="PF08244">
    <property type="entry name" value="Glyco_hydro_32C"/>
    <property type="match status" value="1"/>
</dbReference>
<dbReference type="InterPro" id="IPR001362">
    <property type="entry name" value="Glyco_hydro_32"/>
</dbReference>
<dbReference type="SUPFAM" id="SSF49899">
    <property type="entry name" value="Concanavalin A-like lectins/glucanases"/>
    <property type="match status" value="1"/>
</dbReference>
<keyword evidence="4" id="KW-0732">Signal</keyword>
<dbReference type="InterPro" id="IPR013320">
    <property type="entry name" value="ConA-like_dom_sf"/>
</dbReference>
<dbReference type="PROSITE" id="PS51318">
    <property type="entry name" value="TAT"/>
    <property type="match status" value="1"/>
</dbReference>
<protein>
    <submittedName>
        <fullName evidence="8">GH32 C-terminal domain-containing protein</fullName>
    </submittedName>
</protein>
<dbReference type="InterPro" id="IPR013148">
    <property type="entry name" value="Glyco_hydro_32_N"/>
</dbReference>
<gene>
    <name evidence="8" type="ORF">ACFFTL_30075</name>
</gene>
<evidence type="ECO:0000256" key="1">
    <source>
        <dbReference type="ARBA" id="ARBA00009902"/>
    </source>
</evidence>
<dbReference type="EMBL" id="JBHMCG010000134">
    <property type="protein sequence ID" value="MFB9576413.1"/>
    <property type="molecule type" value="Genomic_DNA"/>
</dbReference>
<dbReference type="InterPro" id="IPR010496">
    <property type="entry name" value="AL/BT2_dom"/>
</dbReference>
<keyword evidence="9" id="KW-1185">Reference proteome</keyword>
<dbReference type="SMART" id="SM00640">
    <property type="entry name" value="Glyco_32"/>
    <property type="match status" value="1"/>
</dbReference>
<dbReference type="PANTHER" id="PTHR42800:SF1">
    <property type="entry name" value="EXOINULINASE INUD (AFU_ORTHOLOGUE AFUA_5G00480)"/>
    <property type="match status" value="1"/>
</dbReference>
<evidence type="ECO:0000256" key="4">
    <source>
        <dbReference type="SAM" id="SignalP"/>
    </source>
</evidence>
<comment type="caution">
    <text evidence="8">The sequence shown here is derived from an EMBL/GenBank/DDBJ whole genome shotgun (WGS) entry which is preliminary data.</text>
</comment>
<evidence type="ECO:0000313" key="9">
    <source>
        <dbReference type="Proteomes" id="UP001589710"/>
    </source>
</evidence>
<evidence type="ECO:0000259" key="7">
    <source>
        <dbReference type="Pfam" id="PF08244"/>
    </source>
</evidence>
<organism evidence="8 9">
    <name type="scientific">Streptomyces yanii</name>
    <dbReference type="NCBI Taxonomy" id="78510"/>
    <lineage>
        <taxon>Bacteria</taxon>
        <taxon>Bacillati</taxon>
        <taxon>Actinomycetota</taxon>
        <taxon>Actinomycetes</taxon>
        <taxon>Kitasatosporales</taxon>
        <taxon>Streptomycetaceae</taxon>
        <taxon>Streptomyces</taxon>
    </lineage>
</organism>
<dbReference type="Gene3D" id="2.115.10.20">
    <property type="entry name" value="Glycosyl hydrolase domain, family 43"/>
    <property type="match status" value="1"/>
</dbReference>
<comment type="similarity">
    <text evidence="1">Belongs to the glycosyl hydrolase 32 family.</text>
</comment>
<dbReference type="Pfam" id="PF06439">
    <property type="entry name" value="3keto-disac_hyd"/>
    <property type="match status" value="1"/>
</dbReference>
<accession>A0ABV5REW5</accession>
<dbReference type="CDD" id="cd18622">
    <property type="entry name" value="GH32_Inu-like"/>
    <property type="match status" value="1"/>
</dbReference>